<evidence type="ECO:0000256" key="1">
    <source>
        <dbReference type="SAM" id="SignalP"/>
    </source>
</evidence>
<keyword evidence="3" id="KW-1185">Reference proteome</keyword>
<accession>A0A9E7FJL5</accession>
<feature type="signal peptide" evidence="1">
    <location>
        <begin position="1"/>
        <end position="25"/>
    </location>
</feature>
<evidence type="ECO:0000313" key="3">
    <source>
        <dbReference type="Proteomes" id="UP001055439"/>
    </source>
</evidence>
<sequence length="116" mass="13109">MTNTINTKRALTILKFLLPFSRSLSLSLLFGCCRGKTTSRSSSSAKEPAKAATSKGLSFYQRMPNRFRYPKNPSFDSVLGTQLSTAYPDGLFKLEGGWWRFTPDTWSKFHVMLSNK</sequence>
<proteinExistence type="predicted"/>
<evidence type="ECO:0000313" key="2">
    <source>
        <dbReference type="EMBL" id="URD95337.1"/>
    </source>
</evidence>
<dbReference type="Proteomes" id="UP001055439">
    <property type="component" value="Chromosome 4"/>
</dbReference>
<dbReference type="AlphaFoldDB" id="A0A9E7FJL5"/>
<name>A0A9E7FJL5_9LILI</name>
<reference evidence="2" key="1">
    <citation type="submission" date="2022-05" db="EMBL/GenBank/DDBJ databases">
        <title>The Musa troglodytarum L. genome provides insights into the mechanism of non-climacteric behaviour and enrichment of carotenoids.</title>
        <authorList>
            <person name="Wang J."/>
        </authorList>
    </citation>
    <scope>NUCLEOTIDE SEQUENCE</scope>
    <source>
        <tissue evidence="2">Leaf</tissue>
    </source>
</reference>
<feature type="chain" id="PRO_5038659522" evidence="1">
    <location>
        <begin position="26"/>
        <end position="116"/>
    </location>
</feature>
<organism evidence="2 3">
    <name type="scientific">Musa troglodytarum</name>
    <name type="common">fe'i banana</name>
    <dbReference type="NCBI Taxonomy" id="320322"/>
    <lineage>
        <taxon>Eukaryota</taxon>
        <taxon>Viridiplantae</taxon>
        <taxon>Streptophyta</taxon>
        <taxon>Embryophyta</taxon>
        <taxon>Tracheophyta</taxon>
        <taxon>Spermatophyta</taxon>
        <taxon>Magnoliopsida</taxon>
        <taxon>Liliopsida</taxon>
        <taxon>Zingiberales</taxon>
        <taxon>Musaceae</taxon>
        <taxon>Musa</taxon>
    </lineage>
</organism>
<gene>
    <name evidence="2" type="ORF">MUK42_35749</name>
</gene>
<keyword evidence="1" id="KW-0732">Signal</keyword>
<dbReference type="EMBL" id="CP097506">
    <property type="protein sequence ID" value="URD95337.1"/>
    <property type="molecule type" value="Genomic_DNA"/>
</dbReference>
<protein>
    <submittedName>
        <fullName evidence="2">Uncharacterized protein</fullName>
    </submittedName>
</protein>